<gene>
    <name evidence="1" type="ORF">MCU_00239</name>
</gene>
<comment type="caution">
    <text evidence="1">The sequence shown here is derived from an EMBL/GenBank/DDBJ whole genome shotgun (WGS) entry which is preliminary data.</text>
</comment>
<proteinExistence type="predicted"/>
<evidence type="ECO:0000313" key="2">
    <source>
        <dbReference type="Proteomes" id="UP000008942"/>
    </source>
</evidence>
<dbReference type="Proteomes" id="UP000008942">
    <property type="component" value="Unassembled WGS sequence"/>
</dbReference>
<sequence>MKDLPLDTMATKYGFSPSEFKKALKKTCTSDKNAEKITDEEFAIFLFIANKYGLNPLTKEIYIIPKTGGGMIPVVSIDGWIKIIKSNPDFDGMTFQDQLDKDGGIIAIKYAIHLKGITNPVEVTEHLKECLQEKSEAWKKYPARMLRHKATIQCARYAFGLSGIYEEDEAKRINNITQVELISYDMLEQIKGLIEETGTDENNLLFYAKVKNLKDLSCKKAQEVLGLLKRRKNFQIERALQSLPQQKQTDASIQNAEYIHIQDIEYAPTSHEQQRAV</sequence>
<dbReference type="RefSeq" id="WP_005773350.1">
    <property type="nucleotide sequence ID" value="NZ_JH725139.1"/>
</dbReference>
<organism evidence="1 2">
    <name type="scientific">Bartonella elizabethae Re6043vi</name>
    <dbReference type="NCBI Taxonomy" id="1094554"/>
    <lineage>
        <taxon>Bacteria</taxon>
        <taxon>Pseudomonadati</taxon>
        <taxon>Pseudomonadota</taxon>
        <taxon>Alphaproteobacteria</taxon>
        <taxon>Hyphomicrobiales</taxon>
        <taxon>Bartonellaceae</taxon>
        <taxon>Bartonella</taxon>
    </lineage>
</organism>
<dbReference type="NCBIfam" id="TIGR01913">
    <property type="entry name" value="bet_lambda"/>
    <property type="match status" value="1"/>
</dbReference>
<dbReference type="InterPro" id="IPR018330">
    <property type="entry name" value="RecT_fam"/>
</dbReference>
<dbReference type="EMBL" id="AILW01000002">
    <property type="protein sequence ID" value="EJF84661.1"/>
    <property type="molecule type" value="Genomic_DNA"/>
</dbReference>
<dbReference type="InterPro" id="IPR010183">
    <property type="entry name" value="Phage_lambda_Bet"/>
</dbReference>
<accession>A0ABN0GM49</accession>
<name>A0ABN0GM49_BAREL</name>
<protein>
    <submittedName>
        <fullName evidence="1">Phage recombination protein Bet</fullName>
    </submittedName>
</protein>
<reference evidence="1 2" key="1">
    <citation type="submission" date="2012-03" db="EMBL/GenBank/DDBJ databases">
        <title>The Genome Sequence of Bartonella elizabethae Re6043vi.</title>
        <authorList>
            <consortium name="The Broad Institute Genome Sequencing Platform"/>
            <consortium name="The Broad Institute Genome Sequencing Center for Infectious Disease"/>
            <person name="Feldgarden M."/>
            <person name="Kirby J."/>
            <person name="Kosoy M."/>
            <person name="Birtles R."/>
            <person name="Probert W.S."/>
            <person name="Chiaraviglio L."/>
            <person name="Young S.K."/>
            <person name="Zeng Q."/>
            <person name="Gargeya S."/>
            <person name="Fitzgerald M."/>
            <person name="Haas B."/>
            <person name="Abouelleil A."/>
            <person name="Alvarado L."/>
            <person name="Arachchi H.M."/>
            <person name="Berlin A."/>
            <person name="Chapman S.B."/>
            <person name="Gearin G."/>
            <person name="Goldberg J."/>
            <person name="Griggs A."/>
            <person name="Gujja S."/>
            <person name="Hansen M."/>
            <person name="Heiman D."/>
            <person name="Howarth C."/>
            <person name="Larimer J."/>
            <person name="Lui A."/>
            <person name="MacDonald P.J.P."/>
            <person name="McCowen C."/>
            <person name="Montmayeur A."/>
            <person name="Murphy C."/>
            <person name="Neiman D."/>
            <person name="Pearson M."/>
            <person name="Priest M."/>
            <person name="Roberts A."/>
            <person name="Saif S."/>
            <person name="Shea T."/>
            <person name="Sisk P."/>
            <person name="Stolte C."/>
            <person name="Sykes S."/>
            <person name="Wortman J."/>
            <person name="Nusbaum C."/>
            <person name="Birren B."/>
        </authorList>
    </citation>
    <scope>NUCLEOTIDE SEQUENCE [LARGE SCALE GENOMIC DNA]</scope>
    <source>
        <strain evidence="1 2">Re6043vi</strain>
    </source>
</reference>
<keyword evidence="2" id="KW-1185">Reference proteome</keyword>
<evidence type="ECO:0000313" key="1">
    <source>
        <dbReference type="EMBL" id="EJF84661.1"/>
    </source>
</evidence>
<dbReference type="Pfam" id="PF03837">
    <property type="entry name" value="RecT"/>
    <property type="match status" value="1"/>
</dbReference>